<dbReference type="GO" id="GO:0008270">
    <property type="term" value="F:zinc ion binding"/>
    <property type="evidence" value="ECO:0007669"/>
    <property type="project" value="UniProtKB-KW"/>
</dbReference>
<dbReference type="AlphaFoldDB" id="A0A699GH73"/>
<dbReference type="SUPFAM" id="SSF57756">
    <property type="entry name" value="Retrovirus zinc finger-like domains"/>
    <property type="match status" value="1"/>
</dbReference>
<evidence type="ECO:0000313" key="4">
    <source>
        <dbReference type="EMBL" id="GEU28811.1"/>
    </source>
</evidence>
<dbReference type="InterPro" id="IPR037736">
    <property type="entry name" value="PSA3"/>
</dbReference>
<dbReference type="GO" id="GO:0003676">
    <property type="term" value="F:nucleic acid binding"/>
    <property type="evidence" value="ECO:0007669"/>
    <property type="project" value="InterPro"/>
</dbReference>
<dbReference type="PANTHER" id="PTHR36770">
    <property type="entry name" value="PHOTOSYSTEM I ASSEMBLY FACTOR PSA3, CHLOROPLASTIC"/>
    <property type="match status" value="1"/>
</dbReference>
<evidence type="ECO:0000259" key="3">
    <source>
        <dbReference type="PROSITE" id="PS50158"/>
    </source>
</evidence>
<accession>A0A699GH73</accession>
<comment type="caution">
    <text evidence="4">The sequence shown here is derived from an EMBL/GenBank/DDBJ whole genome shotgun (WGS) entry which is preliminary data.</text>
</comment>
<dbReference type="PROSITE" id="PS50158">
    <property type="entry name" value="ZF_CCHC"/>
    <property type="match status" value="1"/>
</dbReference>
<feature type="region of interest" description="Disordered" evidence="2">
    <location>
        <begin position="145"/>
        <end position="180"/>
    </location>
</feature>
<dbReference type="InterPro" id="IPR013103">
    <property type="entry name" value="RVT_2"/>
</dbReference>
<protein>
    <submittedName>
        <fullName evidence="4">Photosystem I assembly factor PSA3, chloroplastic</fullName>
    </submittedName>
</protein>
<dbReference type="SMART" id="SM00343">
    <property type="entry name" value="ZnF_C2HC"/>
    <property type="match status" value="1"/>
</dbReference>
<dbReference type="CDD" id="cd09272">
    <property type="entry name" value="RNase_HI_RT_Ty1"/>
    <property type="match status" value="1"/>
</dbReference>
<keyword evidence="1" id="KW-0863">Zinc-finger</keyword>
<sequence>MASKNLMQMSTDIVKLDRFDGGSFKRWKKKMQFLLATLNVAYVLTKPYPEESENEILAESLEQLSCGKGSLECSRGTILHGRRNKEIHDLNFLSFKEMAFIIDKLPSTWKDVKKNLKHRKDDLFLKDHGKHLFIEEQYHLENKANDDTSKVQVVEGNGESSKGGGKKRRHDDKDKRKSKKNKKDVICYNCKKPGHFKWECRALKKKQDGGNDNKNNDNNFVAMISEEFLLKEEKSWFKTIPKAHEISKETVSTEIPITTEGNNDVSILDHQQVEPRRSTRQRRQISFDDMLIFGTDLEQVQMTKKLLSENFDMKDLGEADVIIGIKILQKENRLMLTQSHYIEKILKRFDSFDFLPVSTSFEVGSKLTYNTSRILAQNKYDKVRGSLMYAMTCTRPDIAYAVGRLSRHTSSSCKEHWDAINRVFKYLKKTMDYCLEYSGDPSVLEGYTDASWITNQEDYASTSGWIFTLGGGAVSWGSKKQSCLIDSTMASEFMALASCCKEAEWLRDLLINIPLWPKPMPPIFMHCDSQSTLSRAYNQVYNGKFRHIGLRHKQVNRLINDGVIIVSFLRSSKNLAGPFTKGLPTKLIESFVNKIIGALPVVGLIARIVTDTGGVGGDFIDFAEFRRRVGKNSSVNDSRAFIDFQDRRGKAGDPLYVLMCCWLAALGAGLLKSEEILEGVNRLRISNDIEFEEETFIAMMNEAREKRAKLNLPTPTIPMEARVEKALDAIYVCCFGRDPIEEEDERTLNIMLKVVFPSVKESDIANIIKEKAKRVAEGGEEDRYPEPILLSKEAVQLQMKDLQFLQQNNDS</sequence>
<dbReference type="Pfam" id="PF07727">
    <property type="entry name" value="RVT_2"/>
    <property type="match status" value="1"/>
</dbReference>
<keyword evidence="1" id="KW-0479">Metal-binding</keyword>
<evidence type="ECO:0000256" key="1">
    <source>
        <dbReference type="PROSITE-ProRule" id="PRU00047"/>
    </source>
</evidence>
<feature type="domain" description="CCHC-type" evidence="3">
    <location>
        <begin position="187"/>
        <end position="201"/>
    </location>
</feature>
<dbReference type="Gene3D" id="4.10.60.10">
    <property type="entry name" value="Zinc finger, CCHC-type"/>
    <property type="match status" value="1"/>
</dbReference>
<dbReference type="EMBL" id="BKCJ010000022">
    <property type="protein sequence ID" value="GEU28811.1"/>
    <property type="molecule type" value="Genomic_DNA"/>
</dbReference>
<dbReference type="InterPro" id="IPR036875">
    <property type="entry name" value="Znf_CCHC_sf"/>
</dbReference>
<dbReference type="InterPro" id="IPR001878">
    <property type="entry name" value="Znf_CCHC"/>
</dbReference>
<organism evidence="4">
    <name type="scientific">Tanacetum cinerariifolium</name>
    <name type="common">Dalmatian daisy</name>
    <name type="synonym">Chrysanthemum cinerariifolium</name>
    <dbReference type="NCBI Taxonomy" id="118510"/>
    <lineage>
        <taxon>Eukaryota</taxon>
        <taxon>Viridiplantae</taxon>
        <taxon>Streptophyta</taxon>
        <taxon>Embryophyta</taxon>
        <taxon>Tracheophyta</taxon>
        <taxon>Spermatophyta</taxon>
        <taxon>Magnoliopsida</taxon>
        <taxon>eudicotyledons</taxon>
        <taxon>Gunneridae</taxon>
        <taxon>Pentapetalae</taxon>
        <taxon>asterids</taxon>
        <taxon>campanulids</taxon>
        <taxon>Asterales</taxon>
        <taxon>Asteraceae</taxon>
        <taxon>Asteroideae</taxon>
        <taxon>Anthemideae</taxon>
        <taxon>Anthemidinae</taxon>
        <taxon>Tanacetum</taxon>
    </lineage>
</organism>
<feature type="compositionally biased region" description="Basic residues" evidence="2">
    <location>
        <begin position="164"/>
        <end position="180"/>
    </location>
</feature>
<name>A0A699GH73_TANCI</name>
<reference evidence="4" key="1">
    <citation type="journal article" date="2019" name="Sci. Rep.">
        <title>Draft genome of Tanacetum cinerariifolium, the natural source of mosquito coil.</title>
        <authorList>
            <person name="Yamashiro T."/>
            <person name="Shiraishi A."/>
            <person name="Satake H."/>
            <person name="Nakayama K."/>
        </authorList>
    </citation>
    <scope>NUCLEOTIDE SEQUENCE</scope>
</reference>
<dbReference type="GO" id="GO:0048564">
    <property type="term" value="P:photosystem I assembly"/>
    <property type="evidence" value="ECO:0007669"/>
    <property type="project" value="InterPro"/>
</dbReference>
<gene>
    <name evidence="4" type="ORF">Tci_000789</name>
</gene>
<keyword evidence="1" id="KW-0862">Zinc</keyword>
<dbReference type="PANTHER" id="PTHR36770:SF1">
    <property type="entry name" value="PHOTOSYSTEM I ASSEMBLY FACTOR PSA3, CHLOROPLASTIC"/>
    <property type="match status" value="1"/>
</dbReference>
<proteinExistence type="predicted"/>
<evidence type="ECO:0000256" key="2">
    <source>
        <dbReference type="SAM" id="MobiDB-lite"/>
    </source>
</evidence>